<accession>A0ABQ1NXT3</accession>
<gene>
    <name evidence="1" type="ORF">GCM10007216_16970</name>
</gene>
<dbReference type="RefSeq" id="WP_062446474.1">
    <property type="nucleotide sequence ID" value="NZ_BMCJ01000003.1"/>
</dbReference>
<name>A0ABQ1NXT3_9BACI</name>
<evidence type="ECO:0000313" key="1">
    <source>
        <dbReference type="EMBL" id="GGC86933.1"/>
    </source>
</evidence>
<dbReference type="Proteomes" id="UP000619534">
    <property type="component" value="Unassembled WGS sequence"/>
</dbReference>
<proteinExistence type="predicted"/>
<sequence>MEIISAKGVELVKEKANSPEEFFNRSEVIYEDKGKEHSFSLLYLRYFDENPEEFTPFSENPVIVFGEEEIMLKDMAAFIALVKNPGYKHRKKVYINDYEKYKELYTNVNWEAAQQAFLKLSNGKRFDLESTLEFLHA</sequence>
<dbReference type="EMBL" id="BMCJ01000003">
    <property type="protein sequence ID" value="GGC86933.1"/>
    <property type="molecule type" value="Genomic_DNA"/>
</dbReference>
<evidence type="ECO:0000313" key="2">
    <source>
        <dbReference type="Proteomes" id="UP000619534"/>
    </source>
</evidence>
<reference evidence="2" key="1">
    <citation type="journal article" date="2019" name="Int. J. Syst. Evol. Microbiol.">
        <title>The Global Catalogue of Microorganisms (GCM) 10K type strain sequencing project: providing services to taxonomists for standard genome sequencing and annotation.</title>
        <authorList>
            <consortium name="The Broad Institute Genomics Platform"/>
            <consortium name="The Broad Institute Genome Sequencing Center for Infectious Disease"/>
            <person name="Wu L."/>
            <person name="Ma J."/>
        </authorList>
    </citation>
    <scope>NUCLEOTIDE SEQUENCE [LARGE SCALE GENOMIC DNA]</scope>
    <source>
        <strain evidence="2">CCM 7282</strain>
    </source>
</reference>
<comment type="caution">
    <text evidence="1">The sequence shown here is derived from an EMBL/GenBank/DDBJ whole genome shotgun (WGS) entry which is preliminary data.</text>
</comment>
<keyword evidence="2" id="KW-1185">Reference proteome</keyword>
<protein>
    <submittedName>
        <fullName evidence="1">Uncharacterized protein</fullName>
    </submittedName>
</protein>
<organism evidence="1 2">
    <name type="scientific">Thalassobacillus devorans</name>
    <dbReference type="NCBI Taxonomy" id="279813"/>
    <lineage>
        <taxon>Bacteria</taxon>
        <taxon>Bacillati</taxon>
        <taxon>Bacillota</taxon>
        <taxon>Bacilli</taxon>
        <taxon>Bacillales</taxon>
        <taxon>Bacillaceae</taxon>
        <taxon>Thalassobacillus</taxon>
    </lineage>
</organism>